<sequence length="131" mass="14836">MNQPKSEGRHQKAEVRRSEIGDRLLSFAVDVVRFCRRLERTPTSRYVANQLMRAATSTGANYREACSAESRADFVHKLQLVLKETREAEYWLQLLSRSDFVPDGALAPLLGEVDQLIRIMVKSVVTAKSKA</sequence>
<proteinExistence type="predicted"/>
<dbReference type="SUPFAM" id="SSF158446">
    <property type="entry name" value="IVS-encoded protein-like"/>
    <property type="match status" value="1"/>
</dbReference>
<dbReference type="AlphaFoldDB" id="A0A938BPY5"/>
<accession>A0A938BPY5</accession>
<dbReference type="Proteomes" id="UP000779900">
    <property type="component" value="Unassembled WGS sequence"/>
</dbReference>
<evidence type="ECO:0000313" key="1">
    <source>
        <dbReference type="EMBL" id="MBM3331631.1"/>
    </source>
</evidence>
<dbReference type="EMBL" id="VGIR01000038">
    <property type="protein sequence ID" value="MBM3331631.1"/>
    <property type="molecule type" value="Genomic_DNA"/>
</dbReference>
<dbReference type="InterPro" id="IPR036583">
    <property type="entry name" value="23S_rRNA_IVS_sf"/>
</dbReference>
<dbReference type="InterPro" id="IPR012657">
    <property type="entry name" value="23S_rRNA-intervening_sequence"/>
</dbReference>
<name>A0A938BPY5_UNCW3</name>
<dbReference type="Gene3D" id="1.20.1440.60">
    <property type="entry name" value="23S rRNA-intervening sequence"/>
    <property type="match status" value="1"/>
</dbReference>
<dbReference type="PIRSF" id="PIRSF035652">
    <property type="entry name" value="CHP02436"/>
    <property type="match status" value="1"/>
</dbReference>
<dbReference type="Pfam" id="PF05635">
    <property type="entry name" value="23S_rRNA_IVP"/>
    <property type="match status" value="1"/>
</dbReference>
<gene>
    <name evidence="1" type="ORF">FJY68_07255</name>
</gene>
<comment type="caution">
    <text evidence="1">The sequence shown here is derived from an EMBL/GenBank/DDBJ whole genome shotgun (WGS) entry which is preliminary data.</text>
</comment>
<reference evidence="1" key="1">
    <citation type="submission" date="2019-03" db="EMBL/GenBank/DDBJ databases">
        <title>Lake Tanganyika Metagenome-Assembled Genomes (MAGs).</title>
        <authorList>
            <person name="Tran P."/>
        </authorList>
    </citation>
    <scope>NUCLEOTIDE SEQUENCE</scope>
    <source>
        <strain evidence="1">K_DeepCast_150m_m2_040</strain>
    </source>
</reference>
<protein>
    <submittedName>
        <fullName evidence="1">Four helix bundle protein</fullName>
    </submittedName>
</protein>
<dbReference type="PANTHER" id="PTHR38471">
    <property type="entry name" value="FOUR HELIX BUNDLE PROTEIN"/>
    <property type="match status" value="1"/>
</dbReference>
<dbReference type="NCBIfam" id="TIGR02436">
    <property type="entry name" value="four helix bundle protein"/>
    <property type="match status" value="1"/>
</dbReference>
<dbReference type="PANTHER" id="PTHR38471:SF2">
    <property type="entry name" value="FOUR HELIX BUNDLE PROTEIN"/>
    <property type="match status" value="1"/>
</dbReference>
<organism evidence="1 2">
    <name type="scientific">candidate division WOR-3 bacterium</name>
    <dbReference type="NCBI Taxonomy" id="2052148"/>
    <lineage>
        <taxon>Bacteria</taxon>
        <taxon>Bacteria division WOR-3</taxon>
    </lineage>
</organism>
<evidence type="ECO:0000313" key="2">
    <source>
        <dbReference type="Proteomes" id="UP000779900"/>
    </source>
</evidence>